<accession>A0ABQ5T4K5</accession>
<dbReference type="CDD" id="cd02440">
    <property type="entry name" value="AdoMet_MTases"/>
    <property type="match status" value="1"/>
</dbReference>
<feature type="domain" description="Methyltransferase small" evidence="6">
    <location>
        <begin position="137"/>
        <end position="299"/>
    </location>
</feature>
<reference evidence="7" key="1">
    <citation type="journal article" date="2014" name="Int. J. Syst. Evol. Microbiol.">
        <title>Complete genome of a new Firmicutes species belonging to the dominant human colonic microbiota ('Ruminococcus bicirculans') reveals two chromosomes and a selective capacity to utilize plant glucans.</title>
        <authorList>
            <consortium name="NISC Comparative Sequencing Program"/>
            <person name="Wegmann U."/>
            <person name="Louis P."/>
            <person name="Goesmann A."/>
            <person name="Henrissat B."/>
            <person name="Duncan S.H."/>
            <person name="Flint H.J."/>
        </authorList>
    </citation>
    <scope>NUCLEOTIDE SEQUENCE</scope>
    <source>
        <strain evidence="7">VKM B-1499</strain>
    </source>
</reference>
<dbReference type="Proteomes" id="UP001143509">
    <property type="component" value="Unassembled WGS sequence"/>
</dbReference>
<evidence type="ECO:0000256" key="4">
    <source>
        <dbReference type="ARBA" id="ARBA00022679"/>
    </source>
</evidence>
<dbReference type="InterPro" id="IPR029063">
    <property type="entry name" value="SAM-dependent_MTases_sf"/>
</dbReference>
<keyword evidence="8" id="KW-1185">Reference proteome</keyword>
<evidence type="ECO:0000256" key="3">
    <source>
        <dbReference type="ARBA" id="ARBA00022603"/>
    </source>
</evidence>
<proteinExistence type="predicted"/>
<evidence type="ECO:0000313" key="8">
    <source>
        <dbReference type="Proteomes" id="UP001143509"/>
    </source>
</evidence>
<name>A0ABQ5T4K5_9CAUL</name>
<sequence>MTTLLYGRPPVVFDPPSTGAGAAIQTSPLIPGSTALETVPEASVDDIMIYAPPGVLERRYTLALALRALKVGGRLDVMALKDKGGSRLKKELTGFGVEVGETAKAHHRRCIVIKPETMAGIDEAIAEGAARIVPGLEAWSQPGVFAWDRIDVGSALLAQHMPALKGAGVDLGCGYGALATVALRSSAVTSLRLIDLDRRAVEAARKNVEDPRATIEWADVRTMVAEGELNFIISNPPFHDGGAEDRRLGQAFIRKAAELLKKGGAAWIVANRHLPYEAELNTAFNRVRLVADSGGYKLFEAVK</sequence>
<dbReference type="InterPro" id="IPR002052">
    <property type="entry name" value="DNA_methylase_N6_adenine_CS"/>
</dbReference>
<comment type="caution">
    <text evidence="7">The sequence shown here is derived from an EMBL/GenBank/DDBJ whole genome shotgun (WGS) entry which is preliminary data.</text>
</comment>
<keyword evidence="3 7" id="KW-0489">Methyltransferase</keyword>
<dbReference type="SUPFAM" id="SSF53335">
    <property type="entry name" value="S-adenosyl-L-methionine-dependent methyltransferases"/>
    <property type="match status" value="1"/>
</dbReference>
<dbReference type="RefSeq" id="WP_271163846.1">
    <property type="nucleotide sequence ID" value="NZ_BSFD01000001.1"/>
</dbReference>
<dbReference type="PROSITE" id="PS00092">
    <property type="entry name" value="N6_MTASE"/>
    <property type="match status" value="1"/>
</dbReference>
<dbReference type="PANTHER" id="PTHR47816:SF4">
    <property type="entry name" value="RIBOSOMAL RNA SMALL SUBUNIT METHYLTRANSFERASE C"/>
    <property type="match status" value="1"/>
</dbReference>
<keyword evidence="1" id="KW-0963">Cytoplasm</keyword>
<dbReference type="EMBL" id="BSFD01000001">
    <property type="protein sequence ID" value="GLK47481.1"/>
    <property type="molecule type" value="Genomic_DNA"/>
</dbReference>
<organism evidence="7 8">
    <name type="scientific">Brevundimonas intermedia</name>
    <dbReference type="NCBI Taxonomy" id="74315"/>
    <lineage>
        <taxon>Bacteria</taxon>
        <taxon>Pseudomonadati</taxon>
        <taxon>Pseudomonadota</taxon>
        <taxon>Alphaproteobacteria</taxon>
        <taxon>Caulobacterales</taxon>
        <taxon>Caulobacteraceae</taxon>
        <taxon>Brevundimonas</taxon>
    </lineage>
</organism>
<dbReference type="PANTHER" id="PTHR47816">
    <property type="entry name" value="RIBOSOMAL RNA SMALL SUBUNIT METHYLTRANSFERASE C"/>
    <property type="match status" value="1"/>
</dbReference>
<keyword evidence="4" id="KW-0808">Transferase</keyword>
<evidence type="ECO:0000313" key="7">
    <source>
        <dbReference type="EMBL" id="GLK47481.1"/>
    </source>
</evidence>
<evidence type="ECO:0000256" key="2">
    <source>
        <dbReference type="ARBA" id="ARBA00022552"/>
    </source>
</evidence>
<keyword evidence="5" id="KW-0949">S-adenosyl-L-methionine</keyword>
<dbReference type="Pfam" id="PF05175">
    <property type="entry name" value="MTS"/>
    <property type="match status" value="1"/>
</dbReference>
<dbReference type="InterPro" id="IPR046977">
    <property type="entry name" value="RsmC/RlmG"/>
</dbReference>
<keyword evidence="2" id="KW-0698">rRNA processing</keyword>
<dbReference type="InterPro" id="IPR007848">
    <property type="entry name" value="Small_mtfrase_dom"/>
</dbReference>
<reference evidence="7" key="2">
    <citation type="submission" date="2023-01" db="EMBL/GenBank/DDBJ databases">
        <authorList>
            <person name="Sun Q."/>
            <person name="Evtushenko L."/>
        </authorList>
    </citation>
    <scope>NUCLEOTIDE SEQUENCE</scope>
    <source>
        <strain evidence="7">VKM B-1499</strain>
    </source>
</reference>
<dbReference type="GO" id="GO:0032259">
    <property type="term" value="P:methylation"/>
    <property type="evidence" value="ECO:0007669"/>
    <property type="project" value="UniProtKB-KW"/>
</dbReference>
<evidence type="ECO:0000256" key="5">
    <source>
        <dbReference type="ARBA" id="ARBA00022691"/>
    </source>
</evidence>
<protein>
    <submittedName>
        <fullName evidence="7">Methyltransferase</fullName>
    </submittedName>
</protein>
<dbReference type="Gene3D" id="3.40.50.150">
    <property type="entry name" value="Vaccinia Virus protein VP39"/>
    <property type="match status" value="2"/>
</dbReference>
<evidence type="ECO:0000259" key="6">
    <source>
        <dbReference type="Pfam" id="PF05175"/>
    </source>
</evidence>
<gene>
    <name evidence="7" type="ORF">GCM10017620_04540</name>
</gene>
<evidence type="ECO:0000256" key="1">
    <source>
        <dbReference type="ARBA" id="ARBA00022490"/>
    </source>
</evidence>
<dbReference type="GO" id="GO:0008168">
    <property type="term" value="F:methyltransferase activity"/>
    <property type="evidence" value="ECO:0007669"/>
    <property type="project" value="UniProtKB-KW"/>
</dbReference>